<evidence type="ECO:0000313" key="1">
    <source>
        <dbReference type="EMBL" id="OMP12672.1"/>
    </source>
</evidence>
<name>A0A1R3KZZ8_9ROSI</name>
<evidence type="ECO:0000313" key="2">
    <source>
        <dbReference type="Proteomes" id="UP000187203"/>
    </source>
</evidence>
<gene>
    <name evidence="1" type="ORF">COLO4_02894</name>
</gene>
<dbReference type="InterPro" id="IPR035892">
    <property type="entry name" value="C2_domain_sf"/>
</dbReference>
<dbReference type="AlphaFoldDB" id="A0A1R3KZZ8"/>
<proteinExistence type="predicted"/>
<dbReference type="EMBL" id="AWUE01008090">
    <property type="protein sequence ID" value="OMP12672.1"/>
    <property type="molecule type" value="Genomic_DNA"/>
</dbReference>
<keyword evidence="2" id="KW-1185">Reference proteome</keyword>
<organism evidence="1 2">
    <name type="scientific">Corchorus olitorius</name>
    <dbReference type="NCBI Taxonomy" id="93759"/>
    <lineage>
        <taxon>Eukaryota</taxon>
        <taxon>Viridiplantae</taxon>
        <taxon>Streptophyta</taxon>
        <taxon>Embryophyta</taxon>
        <taxon>Tracheophyta</taxon>
        <taxon>Spermatophyta</taxon>
        <taxon>Magnoliopsida</taxon>
        <taxon>eudicotyledons</taxon>
        <taxon>Gunneridae</taxon>
        <taxon>Pentapetalae</taxon>
        <taxon>rosids</taxon>
        <taxon>malvids</taxon>
        <taxon>Malvales</taxon>
        <taxon>Malvaceae</taxon>
        <taxon>Grewioideae</taxon>
        <taxon>Apeibeae</taxon>
        <taxon>Corchorus</taxon>
    </lineage>
</organism>
<sequence length="305" mass="35545">MSPSSRFARNRKYRILEIKSLSLELDHKLIKSGRVYVKLWTHPDRQLRTSVKCLSQGCKAAWDDKLIVLVPADNFLMGSKNKDKSSNNNILWFKLFMSRKYLKDTVLGTAFVDLNSLFHDHHQQDKDDSIRSSQFYECYEDEDFLNDPLYDEEDEDFLNDPVHDEEEEEEFLEDPRYENMFKPKYEIDFELSDDQMDANMMEAAAAAAVNKKNVEIYAIRKKKNIIPGGSVSLNKELERKGMLRIEVGDKEGYIHCIGDHKWRKSAMSYDQFMGLINPPSHHNDKNITNKINNLKGNLLCFKGSI</sequence>
<protein>
    <submittedName>
        <fullName evidence="1">Uncharacterized protein</fullName>
    </submittedName>
</protein>
<dbReference type="SUPFAM" id="SSF49562">
    <property type="entry name" value="C2 domain (Calcium/lipid-binding domain, CaLB)"/>
    <property type="match status" value="1"/>
</dbReference>
<dbReference type="Proteomes" id="UP000187203">
    <property type="component" value="Unassembled WGS sequence"/>
</dbReference>
<comment type="caution">
    <text evidence="1">The sequence shown here is derived from an EMBL/GenBank/DDBJ whole genome shotgun (WGS) entry which is preliminary data.</text>
</comment>
<reference evidence="2" key="1">
    <citation type="submission" date="2013-09" db="EMBL/GenBank/DDBJ databases">
        <title>Corchorus olitorius genome sequencing.</title>
        <authorList>
            <person name="Alam M."/>
            <person name="Haque M.S."/>
            <person name="Islam M.S."/>
            <person name="Emdad E.M."/>
            <person name="Islam M.M."/>
            <person name="Ahmed B."/>
            <person name="Halim A."/>
            <person name="Hossen Q.M.M."/>
            <person name="Hossain M.Z."/>
            <person name="Ahmed R."/>
            <person name="Khan M.M."/>
            <person name="Islam R."/>
            <person name="Rashid M.M."/>
            <person name="Khan S.A."/>
            <person name="Rahman M.S."/>
            <person name="Alam M."/>
            <person name="Yahiya A.S."/>
            <person name="Khan M.S."/>
            <person name="Azam M.S."/>
            <person name="Haque T."/>
            <person name="Lashkar M.Z.H."/>
            <person name="Akhand A.I."/>
            <person name="Morshed G."/>
            <person name="Roy S."/>
            <person name="Uddin K.S."/>
            <person name="Rabeya T."/>
            <person name="Hossain A.S."/>
            <person name="Chowdhury A."/>
            <person name="Snigdha A.R."/>
            <person name="Mortoza M.S."/>
            <person name="Matin S.A."/>
            <person name="Hoque S.M.E."/>
            <person name="Islam M.K."/>
            <person name="Roy D.K."/>
            <person name="Haider R."/>
            <person name="Moosa M.M."/>
            <person name="Elias S.M."/>
            <person name="Hasan A.M."/>
            <person name="Jahan S."/>
            <person name="Shafiuddin M."/>
            <person name="Mahmood N."/>
            <person name="Shommy N.S."/>
        </authorList>
    </citation>
    <scope>NUCLEOTIDE SEQUENCE [LARGE SCALE GENOMIC DNA]</scope>
    <source>
        <strain evidence="2">cv. O-4</strain>
    </source>
</reference>
<accession>A0A1R3KZZ8</accession>